<dbReference type="PANTHER" id="PTHR24198">
    <property type="entry name" value="ANKYRIN REPEAT AND PROTEIN KINASE DOMAIN-CONTAINING PROTEIN"/>
    <property type="match status" value="1"/>
</dbReference>
<dbReference type="Pfam" id="PF12796">
    <property type="entry name" value="Ank_2"/>
    <property type="match status" value="1"/>
</dbReference>
<sequence length="374" mass="42325">MPNKINVDEDYFLLDAVKSGKEDQVRNILGNGCYRNRDYKDGNGKTAVHWATEYGYIKIAYLLIDSNWNVNLTDEKCQTPLHIACNHRRSDIAIALLIAGCDVNVSDDSGNTPLQRAIHNNLDTVVYMLCEKGAYINTRNKNNWTPLHEAVRVGNEQIVDKLINSEADVNAVTAYKATPFSTAIFYYRIAQRNTYPSVDSVLQKLIHNGCRLSQCDGQWSPLLSAISICNSHIAGMLLWHGCLIDTSMQYSRNLLVDAFARCEPAAVKLLVLCGYSLTFQEVEQCHRRIPTFSRSFRRLVASDMKNGTHGVQIMVWLRERAENALTLSEICRISIRKSLNHGAGDTSILKNIDHLPLPKCLKKFIRMEEFEHAF</sequence>
<dbReference type="CDD" id="cd03587">
    <property type="entry name" value="SOCS"/>
    <property type="match status" value="1"/>
</dbReference>
<feature type="repeat" description="ANK" evidence="3">
    <location>
        <begin position="142"/>
        <end position="174"/>
    </location>
</feature>
<keyword evidence="2 3" id="KW-0040">ANK repeat</keyword>
<dbReference type="InterPro" id="IPR001496">
    <property type="entry name" value="SOCS_box"/>
</dbReference>
<dbReference type="AlphaFoldDB" id="A0A6J8CXC5"/>
<accession>A0A6J8CXC5</accession>
<evidence type="ECO:0000256" key="3">
    <source>
        <dbReference type="PROSITE-ProRule" id="PRU00023"/>
    </source>
</evidence>
<dbReference type="SUPFAM" id="SSF48403">
    <property type="entry name" value="Ankyrin repeat"/>
    <property type="match status" value="1"/>
</dbReference>
<dbReference type="PROSITE" id="PS50088">
    <property type="entry name" value="ANK_REPEAT"/>
    <property type="match status" value="4"/>
</dbReference>
<protein>
    <recommendedName>
        <fullName evidence="4">SOCS box domain-containing protein</fullName>
    </recommendedName>
</protein>
<evidence type="ECO:0000256" key="2">
    <source>
        <dbReference type="ARBA" id="ARBA00023043"/>
    </source>
</evidence>
<dbReference type="InterPro" id="IPR036770">
    <property type="entry name" value="Ankyrin_rpt-contain_sf"/>
</dbReference>
<evidence type="ECO:0000313" key="6">
    <source>
        <dbReference type="Proteomes" id="UP000507470"/>
    </source>
</evidence>
<dbReference type="Gene3D" id="1.25.40.20">
    <property type="entry name" value="Ankyrin repeat-containing domain"/>
    <property type="match status" value="2"/>
</dbReference>
<name>A0A6J8CXC5_MYTCO</name>
<dbReference type="GO" id="GO:0035556">
    <property type="term" value="P:intracellular signal transduction"/>
    <property type="evidence" value="ECO:0007669"/>
    <property type="project" value="InterPro"/>
</dbReference>
<dbReference type="Pfam" id="PF13637">
    <property type="entry name" value="Ank_4"/>
    <property type="match status" value="1"/>
</dbReference>
<dbReference type="OrthoDB" id="9995210at2759"/>
<gene>
    <name evidence="5" type="ORF">MCOR_34456</name>
</gene>
<evidence type="ECO:0000259" key="4">
    <source>
        <dbReference type="PROSITE" id="PS50225"/>
    </source>
</evidence>
<feature type="domain" description="SOCS box" evidence="4">
    <location>
        <begin position="317"/>
        <end position="371"/>
    </location>
</feature>
<organism evidence="5 6">
    <name type="scientific">Mytilus coruscus</name>
    <name type="common">Sea mussel</name>
    <dbReference type="NCBI Taxonomy" id="42192"/>
    <lineage>
        <taxon>Eukaryota</taxon>
        <taxon>Metazoa</taxon>
        <taxon>Spiralia</taxon>
        <taxon>Lophotrochozoa</taxon>
        <taxon>Mollusca</taxon>
        <taxon>Bivalvia</taxon>
        <taxon>Autobranchia</taxon>
        <taxon>Pteriomorphia</taxon>
        <taxon>Mytilida</taxon>
        <taxon>Mytiloidea</taxon>
        <taxon>Mytilidae</taxon>
        <taxon>Mytilinae</taxon>
        <taxon>Mytilus</taxon>
    </lineage>
</organism>
<dbReference type="PROSITE" id="PS50297">
    <property type="entry name" value="ANK_REP_REGION"/>
    <property type="match status" value="4"/>
</dbReference>
<dbReference type="Proteomes" id="UP000507470">
    <property type="component" value="Unassembled WGS sequence"/>
</dbReference>
<dbReference type="InterPro" id="IPR036036">
    <property type="entry name" value="SOCS_box-like_dom_sf"/>
</dbReference>
<proteinExistence type="predicted"/>
<dbReference type="PANTHER" id="PTHR24198:SF165">
    <property type="entry name" value="ANKYRIN REPEAT-CONTAINING PROTEIN-RELATED"/>
    <property type="match status" value="1"/>
</dbReference>
<dbReference type="Gene3D" id="1.10.750.20">
    <property type="entry name" value="SOCS box"/>
    <property type="match status" value="1"/>
</dbReference>
<dbReference type="SMART" id="SM00248">
    <property type="entry name" value="ANK"/>
    <property type="match status" value="5"/>
</dbReference>
<reference evidence="5 6" key="1">
    <citation type="submission" date="2020-06" db="EMBL/GenBank/DDBJ databases">
        <authorList>
            <person name="Li R."/>
            <person name="Bekaert M."/>
        </authorList>
    </citation>
    <scope>NUCLEOTIDE SEQUENCE [LARGE SCALE GENOMIC DNA]</scope>
    <source>
        <strain evidence="6">wild</strain>
    </source>
</reference>
<evidence type="ECO:0000256" key="1">
    <source>
        <dbReference type="ARBA" id="ARBA00022737"/>
    </source>
</evidence>
<dbReference type="Pfam" id="PF07525">
    <property type="entry name" value="SOCS_box"/>
    <property type="match status" value="1"/>
</dbReference>
<dbReference type="SUPFAM" id="SSF158235">
    <property type="entry name" value="SOCS box-like"/>
    <property type="match status" value="1"/>
</dbReference>
<dbReference type="EMBL" id="CACVKT020006198">
    <property type="protein sequence ID" value="CAC5400261.1"/>
    <property type="molecule type" value="Genomic_DNA"/>
</dbReference>
<evidence type="ECO:0000313" key="5">
    <source>
        <dbReference type="EMBL" id="CAC5400261.1"/>
    </source>
</evidence>
<keyword evidence="1" id="KW-0677">Repeat</keyword>
<keyword evidence="6" id="KW-1185">Reference proteome</keyword>
<feature type="repeat" description="ANK" evidence="3">
    <location>
        <begin position="76"/>
        <end position="108"/>
    </location>
</feature>
<feature type="repeat" description="ANK" evidence="3">
    <location>
        <begin position="43"/>
        <end position="75"/>
    </location>
</feature>
<feature type="repeat" description="ANK" evidence="3">
    <location>
        <begin position="109"/>
        <end position="141"/>
    </location>
</feature>
<dbReference type="InterPro" id="IPR002110">
    <property type="entry name" value="Ankyrin_rpt"/>
</dbReference>
<dbReference type="PROSITE" id="PS50225">
    <property type="entry name" value="SOCS"/>
    <property type="match status" value="1"/>
</dbReference>